<dbReference type="EMBL" id="CABIKO010000668">
    <property type="protein sequence ID" value="VVA38639.1"/>
    <property type="molecule type" value="Genomic_DNA"/>
</dbReference>
<keyword evidence="1" id="KW-0479">Metal-binding</keyword>
<feature type="region of interest" description="Disordered" evidence="3">
    <location>
        <begin position="243"/>
        <end position="268"/>
    </location>
</feature>
<dbReference type="PANTHER" id="PTHR11439:SF486">
    <property type="entry name" value="RLK (RECEPTOR-LIKE KINASE) PROTEIN, PUTATIVE-RELATED"/>
    <property type="match status" value="1"/>
</dbReference>
<dbReference type="OMA" id="AKECANT"/>
<keyword evidence="1" id="KW-0862">Zinc</keyword>
<dbReference type="AlphaFoldDB" id="A0A5E4GFK4"/>
<dbReference type="Gramene" id="VVA38639">
    <property type="protein sequence ID" value="VVA38639"/>
    <property type="gene ID" value="Prudul26B011698"/>
</dbReference>
<sequence>MHAYIWAQGDDVWDLVLEGYVAPTKTERTIEKRKIETKDGVEEKDVGVSEFQIPKPKIEWTTEEKAMSVYNQKGIHAIFDVVSSEQFAHIRNCQTSMEAWDNLMIVHEGNNKVRKSKLQRLTSQFEKLEMPYVEFYEKIIGIVNSCASLGKVKLEVDVVEKILRSLPVRLHPKKTAIEEARDIDTFSLADLSGALQTYESELCPIKKANLVLKVIKEEDDDCNEIDPKQLALITRHFQKLLKKQNSKGSGSGARSSINKMSKDGSQRFIPKSEGRKCYACSRYGHEAKECANTISKQKKEKKALKASYNSWSDSEIDMSEAEEEDIAFVALEKNDESNDSDVEDIDIEETRKRYRELYLNFEKVKKQNDGLKIKVQKKEDEWQRTETSLRSQVKNLIAKRDLLKEKLKEAEEKLHRLIIGVEKLDRMIEMGKPNGDKTALSACLKDKWYFDSGCSRHIGDKNWFESFVDMKVSGSVTFGEVLIEMGRVMLNAANLAKHFWARAIGTACYTFSRAYLRPSKSTTPYELWKGKKPNVQQLKDGMFLSQTKYAKDLVSKFGLESAKPVTNPMITTAKLHKDLIGKDVDQTLYRSMIGSLLYLTASRPDLLFFVGVYARFQSCPKESHLHAVKRIIKYVSGTLQYGIYYSSDSNIEIAGIQMQTRLKILMIEKAHLVAIFILETIWFHGTVRNKTMYHFPQLKLSTSQPGVVVLKFYG</sequence>
<evidence type="ECO:0000313" key="5">
    <source>
        <dbReference type="EMBL" id="VVA38639.1"/>
    </source>
</evidence>
<evidence type="ECO:0000256" key="2">
    <source>
        <dbReference type="SAM" id="Coils"/>
    </source>
</evidence>
<feature type="coiled-coil region" evidence="2">
    <location>
        <begin position="347"/>
        <end position="427"/>
    </location>
</feature>
<evidence type="ECO:0000256" key="1">
    <source>
        <dbReference type="PROSITE-ProRule" id="PRU00047"/>
    </source>
</evidence>
<protein>
    <submittedName>
        <fullName evidence="5">PREDICTED: retrotransposon</fullName>
    </submittedName>
</protein>
<keyword evidence="2" id="KW-0175">Coiled coil</keyword>
<reference evidence="6" key="1">
    <citation type="journal article" date="2020" name="Plant J.">
        <title>Transposons played a major role in the diversification between the closely related almond and peach genomes: results from the almond genome sequence.</title>
        <authorList>
            <person name="Alioto T."/>
            <person name="Alexiou K.G."/>
            <person name="Bardil A."/>
            <person name="Barteri F."/>
            <person name="Castanera R."/>
            <person name="Cruz F."/>
            <person name="Dhingra A."/>
            <person name="Duval H."/>
            <person name="Fernandez I Marti A."/>
            <person name="Frias L."/>
            <person name="Galan B."/>
            <person name="Garcia J.L."/>
            <person name="Howad W."/>
            <person name="Gomez-Garrido J."/>
            <person name="Gut M."/>
            <person name="Julca I."/>
            <person name="Morata J."/>
            <person name="Puigdomenech P."/>
            <person name="Ribeca P."/>
            <person name="Rubio Cabetas M.J."/>
            <person name="Vlasova A."/>
            <person name="Wirthensohn M."/>
            <person name="Garcia-Mas J."/>
            <person name="Gabaldon T."/>
            <person name="Casacuberta J.M."/>
            <person name="Arus P."/>
        </authorList>
    </citation>
    <scope>NUCLEOTIDE SEQUENCE [LARGE SCALE GENOMIC DNA]</scope>
    <source>
        <strain evidence="6">cv. Texas</strain>
    </source>
</reference>
<feature type="compositionally biased region" description="Polar residues" evidence="3">
    <location>
        <begin position="246"/>
        <end position="259"/>
    </location>
</feature>
<organism evidence="5 6">
    <name type="scientific">Prunus dulcis</name>
    <name type="common">Almond</name>
    <name type="synonym">Amygdalus dulcis</name>
    <dbReference type="NCBI Taxonomy" id="3755"/>
    <lineage>
        <taxon>Eukaryota</taxon>
        <taxon>Viridiplantae</taxon>
        <taxon>Streptophyta</taxon>
        <taxon>Embryophyta</taxon>
        <taxon>Tracheophyta</taxon>
        <taxon>Spermatophyta</taxon>
        <taxon>Magnoliopsida</taxon>
        <taxon>eudicotyledons</taxon>
        <taxon>Gunneridae</taxon>
        <taxon>Pentapetalae</taxon>
        <taxon>rosids</taxon>
        <taxon>fabids</taxon>
        <taxon>Rosales</taxon>
        <taxon>Rosaceae</taxon>
        <taxon>Amygdaloideae</taxon>
        <taxon>Amygdaleae</taxon>
        <taxon>Prunus</taxon>
    </lineage>
</organism>
<accession>A0A5E4GFK4</accession>
<dbReference type="GO" id="GO:0008270">
    <property type="term" value="F:zinc ion binding"/>
    <property type="evidence" value="ECO:0007669"/>
    <property type="project" value="UniProtKB-KW"/>
</dbReference>
<dbReference type="Proteomes" id="UP000327085">
    <property type="component" value="Chromosome 4"/>
</dbReference>
<dbReference type="Pfam" id="PF14223">
    <property type="entry name" value="Retrotran_gag_2"/>
    <property type="match status" value="1"/>
</dbReference>
<name>A0A5E4GFK4_PRUDU</name>
<dbReference type="InterPro" id="IPR001878">
    <property type="entry name" value="Znf_CCHC"/>
</dbReference>
<dbReference type="PANTHER" id="PTHR11439">
    <property type="entry name" value="GAG-POL-RELATED RETROTRANSPOSON"/>
    <property type="match status" value="1"/>
</dbReference>
<evidence type="ECO:0000256" key="3">
    <source>
        <dbReference type="SAM" id="MobiDB-lite"/>
    </source>
</evidence>
<feature type="domain" description="CCHC-type" evidence="4">
    <location>
        <begin position="275"/>
        <end position="290"/>
    </location>
</feature>
<proteinExistence type="predicted"/>
<keyword evidence="1" id="KW-0863">Zinc-finger</keyword>
<dbReference type="InParanoid" id="A0A5E4GFK4"/>
<dbReference type="InterPro" id="IPR036875">
    <property type="entry name" value="Znf_CCHC_sf"/>
</dbReference>
<gene>
    <name evidence="5" type="ORF">ALMOND_2B011698</name>
</gene>
<evidence type="ECO:0000313" key="6">
    <source>
        <dbReference type="Proteomes" id="UP000327085"/>
    </source>
</evidence>
<dbReference type="GO" id="GO:0003676">
    <property type="term" value="F:nucleic acid binding"/>
    <property type="evidence" value="ECO:0007669"/>
    <property type="project" value="InterPro"/>
</dbReference>
<evidence type="ECO:0000259" key="4">
    <source>
        <dbReference type="PROSITE" id="PS50158"/>
    </source>
</evidence>
<dbReference type="PROSITE" id="PS50158">
    <property type="entry name" value="ZF_CCHC"/>
    <property type="match status" value="1"/>
</dbReference>
<dbReference type="SUPFAM" id="SSF57756">
    <property type="entry name" value="Retrovirus zinc finger-like domains"/>
    <property type="match status" value="1"/>
</dbReference>